<sequence length="52" mass="6150">MLTAIGFRPDRISWADNQLKYSTEQSLIFSHRRAELSCKKFMENPSKFPLIF</sequence>
<evidence type="ECO:0000313" key="2">
    <source>
        <dbReference type="Proteomes" id="UP001155882"/>
    </source>
</evidence>
<organism evidence="1 2">
    <name type="scientific">Providencia rettgeri</name>
    <dbReference type="NCBI Taxonomy" id="587"/>
    <lineage>
        <taxon>Bacteria</taxon>
        <taxon>Pseudomonadati</taxon>
        <taxon>Pseudomonadota</taxon>
        <taxon>Gammaproteobacteria</taxon>
        <taxon>Enterobacterales</taxon>
        <taxon>Morganellaceae</taxon>
        <taxon>Providencia</taxon>
    </lineage>
</organism>
<reference evidence="1" key="1">
    <citation type="submission" date="2021-07" db="EMBL/GenBank/DDBJ databases">
        <authorList>
            <person name="Stanton E."/>
        </authorList>
    </citation>
    <scope>NUCLEOTIDE SEQUENCE</scope>
    <source>
        <strain evidence="1">2021EL-01139</strain>
    </source>
</reference>
<dbReference type="EMBL" id="JAHWLI010000023">
    <property type="protein sequence ID" value="MBW3116643.1"/>
    <property type="molecule type" value="Genomic_DNA"/>
</dbReference>
<gene>
    <name evidence="1" type="ORF">KYI77_09260</name>
</gene>
<dbReference type="Proteomes" id="UP001155882">
    <property type="component" value="Unassembled WGS sequence"/>
</dbReference>
<comment type="caution">
    <text evidence="1">The sequence shown here is derived from an EMBL/GenBank/DDBJ whole genome shotgun (WGS) entry which is preliminary data.</text>
</comment>
<name>A0AAE2ZEQ9_PRORE</name>
<dbReference type="Gene3D" id="1.20.58.1090">
    <property type="entry name" value="Phage polarity suppression protein monomer"/>
    <property type="match status" value="1"/>
</dbReference>
<accession>A0AAE2ZEQ9</accession>
<dbReference type="Pfam" id="PF07455">
    <property type="entry name" value="Psu"/>
    <property type="match status" value="1"/>
</dbReference>
<proteinExistence type="predicted"/>
<dbReference type="AlphaFoldDB" id="A0AAE2ZEQ9"/>
<protein>
    <submittedName>
        <fullName evidence="1">Uncharacterized protein</fullName>
    </submittedName>
</protein>
<dbReference type="InterPro" id="IPR010006">
    <property type="entry name" value="Phage_P4_Psu"/>
</dbReference>
<evidence type="ECO:0000313" key="1">
    <source>
        <dbReference type="EMBL" id="MBW3116643.1"/>
    </source>
</evidence>
<dbReference type="RefSeq" id="WP_165879458.1">
    <property type="nucleotide sequence ID" value="NZ_JAAOIA010000006.1"/>
</dbReference>